<dbReference type="InterPro" id="IPR023577">
    <property type="entry name" value="CYTH_domain"/>
</dbReference>
<feature type="compositionally biased region" description="Basic and acidic residues" evidence="7">
    <location>
        <begin position="957"/>
        <end position="968"/>
    </location>
</feature>
<keyword evidence="5" id="KW-0597">Phosphoprotein</keyword>
<organism evidence="10 11">
    <name type="scientific">Scyliorhinus torazame</name>
    <name type="common">Cloudy catshark</name>
    <name type="synonym">Catulus torazame</name>
    <dbReference type="NCBI Taxonomy" id="75743"/>
    <lineage>
        <taxon>Eukaryota</taxon>
        <taxon>Metazoa</taxon>
        <taxon>Chordata</taxon>
        <taxon>Craniata</taxon>
        <taxon>Vertebrata</taxon>
        <taxon>Chondrichthyes</taxon>
        <taxon>Elasmobranchii</taxon>
        <taxon>Galeomorphii</taxon>
        <taxon>Galeoidea</taxon>
        <taxon>Carcharhiniformes</taxon>
        <taxon>Scyliorhinidae</taxon>
        <taxon>Scyliorhinus</taxon>
    </lineage>
</organism>
<dbReference type="STRING" id="75743.A0A401NXI7"/>
<feature type="region of interest" description="Disordered" evidence="7">
    <location>
        <begin position="955"/>
        <end position="975"/>
    </location>
</feature>
<feature type="compositionally biased region" description="Low complexity" evidence="7">
    <location>
        <begin position="627"/>
        <end position="639"/>
    </location>
</feature>
<dbReference type="CDD" id="cd11942">
    <property type="entry name" value="SH3_JIP2"/>
    <property type="match status" value="1"/>
</dbReference>
<sequence>MACGEGVAGSDRATGSDSPHRREEGAPQPRDRWASGREFDEERGSASELTMPRNVEIKAAVRDWDQLIENAKRLSKSEGVLIMQEDTFFDVLKGRLKLRNLKNGGGQLIFYQRADMDGPKLSDYSISPTTDPNGLMKVLSDALGVKGVVTKERWLYMVGQTRIHVDQVQGLGNFMELEPNEKPLARCNNTKKNPQDIIIFDANQWPECAEQAVPGHRGDAATLVRGGPGVQQCGCKKPLVSLGYFLRQKMADPTEMFSLATFHSLSPPGCRPAHDISLEEFDDEDLSEITDDCGIGLNYDSDPYEKDCLMLDVKGAPQAVTEICSFQDDLQEFEMIDDTDDMEETELLPSPSAVTMQQTRPSTLNLATPLSHSQDSLNNNASFSPRKASWQETLLHSSSGHLTPPHQCVQDSVHPAGWCMPAPNAGPHDTGSQLKHMETASTQSPLKPLLYDFEGNRRDTLEYGSFGFHRKSTSSFPEMEDDHDGNAQPPNTANNVTSQSSDTELEQDLTSSSSKGHSCSGNRSSEMYTLASELGMNTEIEADQTFAVTSKCLSSSNLSNGSCTPVSDAELELEFGVTSRMHRPHTQPADFIPSVLEQTTAVSSSTPSSGLDHDHNIHETTVDYAQPSSSNSNTVSPSSDPGIVADLTSKSTRKFMQSYRNEDGVSSGSDSELEELEERLTCEKSAACNMISSISETELDLTSESSSGRSSHLTNSIEEASSPNSDPEIDWEGEICTSNIKDRLYLVKTANSANVNSLEPVAEWDLDRGYTGRFVCAVDKTKSAASARLLDSELITDQFPEVIAGSLQDPDLTKDHITSPQAPELKPDSKNEGTTRPTYLDIIPNRALSRAPSPKLQTQENSEENSDDELSNDSESSCSDHDSDPDLSESSDSPWLLSNMINTMISQGSHNVKDECWLQTNSFSETISSCSDIEVEPVSTSKLMHTSGYQIDSAQEGSEHADLSHPESDIETMDSNDDFGDLMFSKGEVKGKETRFKEPEFEPVPTNKPATLYLAFGNPSNDRVTTKDRNVSFFPGRVSSCEAETEVNMDFKDNCMYEQDDIATIIPNSTLSFKYEESVKSLQGINPVDDMGSPSFSEDLEAACTLEDKLTKLNKYSRALALEVQMNSKPVSETTDCTSRCSSPPSPLFNASPKIPISFSDPSNGPFNLKELSPLHRAASKQLDQSLAYDSIKYTLVVDENTTLELVSLKRCTSILSDDCDISTLCDNCDLEMDNEFGDCTGRHDIENSSEDSSPEADTQFSKKFLNVFVNSTSRSSSTESFGLYSCTINGEEREQTHRAVFRFIPRHHDELELDVDDPLYVEEEEDDYWYRGYNMRTGERGIFPAYYAHEVVNRAKEFLGIKKNSVWVERFDVQFLGSVEVPYHQGNDILCAAMQKIATTRKLTVHLRPPASCELEVSIQGVKLTMSLNEYGPEDKTERCSHFFQMKNISFCGCHLKNSCYFGFITKHPLVNRFACHVFVSEESMRRVAECIGQAFQEYYQEHLEYACPTEDIYLE</sequence>
<evidence type="ECO:0000313" key="11">
    <source>
        <dbReference type="Proteomes" id="UP000288216"/>
    </source>
</evidence>
<evidence type="ECO:0008006" key="12">
    <source>
        <dbReference type="Google" id="ProtNLM"/>
    </source>
</evidence>
<dbReference type="SMART" id="SM00326">
    <property type="entry name" value="SH3"/>
    <property type="match status" value="1"/>
</dbReference>
<evidence type="ECO:0000256" key="3">
    <source>
        <dbReference type="ARBA" id="ARBA00022443"/>
    </source>
</evidence>
<feature type="region of interest" description="Disordered" evidence="7">
    <location>
        <begin position="1"/>
        <end position="50"/>
    </location>
</feature>
<dbReference type="Pfam" id="PF14604">
    <property type="entry name" value="SH3_9"/>
    <property type="match status" value="1"/>
</dbReference>
<dbReference type="CDD" id="cd01212">
    <property type="entry name" value="PTB_JIP"/>
    <property type="match status" value="1"/>
</dbReference>
<dbReference type="InterPro" id="IPR047178">
    <property type="entry name" value="JIP1_scaffold"/>
</dbReference>
<proteinExistence type="inferred from homology"/>
<dbReference type="CDD" id="cd07890">
    <property type="entry name" value="CYTH-like_AC_IV-like"/>
    <property type="match status" value="1"/>
</dbReference>
<dbReference type="OrthoDB" id="5965083at2759"/>
<dbReference type="Pfam" id="PF01928">
    <property type="entry name" value="CYTH"/>
    <property type="match status" value="1"/>
</dbReference>
<feature type="domain" description="SH3" evidence="9">
    <location>
        <begin position="1293"/>
        <end position="1354"/>
    </location>
</feature>
<evidence type="ECO:0000259" key="9">
    <source>
        <dbReference type="PROSITE" id="PS50002"/>
    </source>
</evidence>
<evidence type="ECO:0000256" key="2">
    <source>
        <dbReference type="ARBA" id="ARBA00009866"/>
    </source>
</evidence>
<evidence type="ECO:0000256" key="6">
    <source>
        <dbReference type="PROSITE-ProRule" id="PRU00192"/>
    </source>
</evidence>
<dbReference type="GO" id="GO:0005737">
    <property type="term" value="C:cytoplasm"/>
    <property type="evidence" value="ECO:0007669"/>
    <property type="project" value="UniProtKB-SubCell"/>
</dbReference>
<evidence type="ECO:0000256" key="4">
    <source>
        <dbReference type="ARBA" id="ARBA00022490"/>
    </source>
</evidence>
<dbReference type="InterPro" id="IPR006020">
    <property type="entry name" value="PTB/PI_dom"/>
</dbReference>
<feature type="region of interest" description="Disordered" evidence="7">
    <location>
        <begin position="421"/>
        <end position="443"/>
    </location>
</feature>
<name>A0A401NXI7_SCYTO</name>
<dbReference type="InterPro" id="IPR035637">
    <property type="entry name" value="JIP2_SH3"/>
</dbReference>
<dbReference type="GO" id="GO:0016462">
    <property type="term" value="F:pyrophosphatase activity"/>
    <property type="evidence" value="ECO:0007669"/>
    <property type="project" value="UniProtKB-ARBA"/>
</dbReference>
<dbReference type="PROSITE" id="PS50002">
    <property type="entry name" value="SH3"/>
    <property type="match status" value="1"/>
</dbReference>
<feature type="compositionally biased region" description="Polar residues" evidence="7">
    <location>
        <begin position="708"/>
        <end position="725"/>
    </location>
</feature>
<dbReference type="InterPro" id="IPR008173">
    <property type="entry name" value="Adenylyl_cyclase_CyaB"/>
</dbReference>
<dbReference type="SUPFAM" id="SSF55154">
    <property type="entry name" value="CYTH-like phosphatases"/>
    <property type="match status" value="1"/>
</dbReference>
<dbReference type="GO" id="GO:0046328">
    <property type="term" value="P:regulation of JNK cascade"/>
    <property type="evidence" value="ECO:0007669"/>
    <property type="project" value="InterPro"/>
</dbReference>
<dbReference type="PROSITE" id="PS01179">
    <property type="entry name" value="PID"/>
    <property type="match status" value="1"/>
</dbReference>
<dbReference type="Gene3D" id="2.40.320.10">
    <property type="entry name" value="Hypothetical Protein Pfu-838710-001"/>
    <property type="match status" value="1"/>
</dbReference>
<evidence type="ECO:0000256" key="7">
    <source>
        <dbReference type="SAM" id="MobiDB-lite"/>
    </source>
</evidence>
<protein>
    <recommendedName>
        <fullName evidence="12">C-Jun-amino-terminal kinase-interacting protein 2</fullName>
    </recommendedName>
</protein>
<dbReference type="InterPro" id="IPR001452">
    <property type="entry name" value="SH3_domain"/>
</dbReference>
<evidence type="ECO:0000256" key="5">
    <source>
        <dbReference type="ARBA" id="ARBA00022553"/>
    </source>
</evidence>
<evidence type="ECO:0000313" key="10">
    <source>
        <dbReference type="EMBL" id="GCB65576.1"/>
    </source>
</evidence>
<dbReference type="Proteomes" id="UP000288216">
    <property type="component" value="Unassembled WGS sequence"/>
</dbReference>
<feature type="region of interest" description="Disordered" evidence="7">
    <location>
        <begin position="698"/>
        <end position="730"/>
    </location>
</feature>
<keyword evidence="4" id="KW-0963">Cytoplasm</keyword>
<dbReference type="GO" id="GO:0007254">
    <property type="term" value="P:JNK cascade"/>
    <property type="evidence" value="ECO:0007669"/>
    <property type="project" value="TreeGrafter"/>
</dbReference>
<dbReference type="FunFam" id="2.30.30.40:FF:000032">
    <property type="entry name" value="Putative C-Jun-amino-terminal kinase-interacting protein 2"/>
    <property type="match status" value="1"/>
</dbReference>
<feature type="compositionally biased region" description="Acidic residues" evidence="7">
    <location>
        <begin position="861"/>
        <end position="872"/>
    </location>
</feature>
<comment type="similarity">
    <text evidence="2">Belongs to the JIP scaffold family.</text>
</comment>
<reference evidence="10 11" key="1">
    <citation type="journal article" date="2018" name="Nat. Ecol. Evol.">
        <title>Shark genomes provide insights into elasmobranch evolution and the origin of vertebrates.</title>
        <authorList>
            <person name="Hara Y"/>
            <person name="Yamaguchi K"/>
            <person name="Onimaru K"/>
            <person name="Kadota M"/>
            <person name="Koyanagi M"/>
            <person name="Keeley SD"/>
            <person name="Tatsumi K"/>
            <person name="Tanaka K"/>
            <person name="Motone F"/>
            <person name="Kageyama Y"/>
            <person name="Nozu R"/>
            <person name="Adachi N"/>
            <person name="Nishimura O"/>
            <person name="Nakagawa R"/>
            <person name="Tanegashima C"/>
            <person name="Kiyatake I"/>
            <person name="Matsumoto R"/>
            <person name="Murakumo K"/>
            <person name="Nishida K"/>
            <person name="Terakita A"/>
            <person name="Kuratani S"/>
            <person name="Sato K"/>
            <person name="Hyodo S Kuraku.S."/>
        </authorList>
    </citation>
    <scope>NUCLEOTIDE SEQUENCE [LARGE SCALE GENOMIC DNA]</scope>
</reference>
<feature type="domain" description="PID" evidence="8">
    <location>
        <begin position="1372"/>
        <end position="1506"/>
    </location>
</feature>
<evidence type="ECO:0000256" key="1">
    <source>
        <dbReference type="ARBA" id="ARBA00004496"/>
    </source>
</evidence>
<comment type="caution">
    <text evidence="10">The sequence shown here is derived from an EMBL/GenBank/DDBJ whole genome shotgun (WGS) entry which is preliminary data.</text>
</comment>
<feature type="compositionally biased region" description="Low complexity" evidence="7">
    <location>
        <begin position="511"/>
        <end position="523"/>
    </location>
</feature>
<dbReference type="Gene3D" id="2.30.29.30">
    <property type="entry name" value="Pleckstrin-homology domain (PH domain)/Phosphotyrosine-binding domain (PTB)"/>
    <property type="match status" value="1"/>
</dbReference>
<dbReference type="Gene3D" id="2.30.30.40">
    <property type="entry name" value="SH3 Domains"/>
    <property type="match status" value="1"/>
</dbReference>
<dbReference type="GO" id="GO:0005078">
    <property type="term" value="F:MAP-kinase scaffold activity"/>
    <property type="evidence" value="ECO:0007669"/>
    <property type="project" value="TreeGrafter"/>
</dbReference>
<dbReference type="PANTHER" id="PTHR47437:SF2">
    <property type="entry name" value="C-JUN-AMINO-TERMINAL KINASE-INTERACTING PROTEIN 2"/>
    <property type="match status" value="1"/>
</dbReference>
<dbReference type="SMART" id="SM00462">
    <property type="entry name" value="PTB"/>
    <property type="match status" value="1"/>
</dbReference>
<dbReference type="PANTHER" id="PTHR47437">
    <property type="entry name" value="JNK-INTERACTING PROTEIN 1-LIKE PROTEIN"/>
    <property type="match status" value="1"/>
</dbReference>
<feature type="region of interest" description="Disordered" evidence="7">
    <location>
        <begin position="624"/>
        <end position="643"/>
    </location>
</feature>
<gene>
    <name evidence="10" type="ORF">scyTo_0009974</name>
</gene>
<feature type="compositionally biased region" description="Polar residues" evidence="7">
    <location>
        <begin position="488"/>
        <end position="502"/>
    </location>
</feature>
<keyword evidence="11" id="KW-1185">Reference proteome</keyword>
<accession>A0A401NXI7</accession>
<dbReference type="Pfam" id="PF00640">
    <property type="entry name" value="PID"/>
    <property type="match status" value="1"/>
</dbReference>
<evidence type="ECO:0000259" key="8">
    <source>
        <dbReference type="PROSITE" id="PS01179"/>
    </source>
</evidence>
<dbReference type="InterPro" id="IPR011993">
    <property type="entry name" value="PH-like_dom_sf"/>
</dbReference>
<feature type="compositionally biased region" description="Basic and acidic residues" evidence="7">
    <location>
        <begin position="18"/>
        <end position="45"/>
    </location>
</feature>
<dbReference type="InterPro" id="IPR033469">
    <property type="entry name" value="CYTH-like_dom_sf"/>
</dbReference>
<dbReference type="SUPFAM" id="SSF50729">
    <property type="entry name" value="PH domain-like"/>
    <property type="match status" value="1"/>
</dbReference>
<feature type="region of interest" description="Disordered" evidence="7">
    <location>
        <begin position="807"/>
        <end position="894"/>
    </location>
</feature>
<comment type="subcellular location">
    <subcellularLocation>
        <location evidence="1">Cytoplasm</location>
    </subcellularLocation>
</comment>
<feature type="compositionally biased region" description="Low complexity" evidence="7">
    <location>
        <begin position="698"/>
        <end position="707"/>
    </location>
</feature>
<dbReference type="FunFam" id="2.30.29.30:FF:000108">
    <property type="entry name" value="C-Jun-amino-terminal kinase-interacting protein 1 isoform X2"/>
    <property type="match status" value="1"/>
</dbReference>
<dbReference type="EMBL" id="BFAA01004211">
    <property type="protein sequence ID" value="GCB65576.1"/>
    <property type="molecule type" value="Genomic_DNA"/>
</dbReference>
<dbReference type="GO" id="GO:0008432">
    <property type="term" value="F:JUN kinase binding"/>
    <property type="evidence" value="ECO:0007669"/>
    <property type="project" value="TreeGrafter"/>
</dbReference>
<keyword evidence="3 6" id="KW-0728">SH3 domain</keyword>
<dbReference type="OMA" id="RHDIENS"/>
<feature type="region of interest" description="Disordered" evidence="7">
    <location>
        <begin position="472"/>
        <end position="523"/>
    </location>
</feature>